<proteinExistence type="predicted"/>
<comment type="caution">
    <text evidence="1">The sequence shown here is derived from an EMBL/GenBank/DDBJ whole genome shotgun (WGS) entry which is preliminary data.</text>
</comment>
<organism evidence="1 2">
    <name type="scientific">Acinetobacter baumannii</name>
    <dbReference type="NCBI Taxonomy" id="470"/>
    <lineage>
        <taxon>Bacteria</taxon>
        <taxon>Pseudomonadati</taxon>
        <taxon>Pseudomonadota</taxon>
        <taxon>Gammaproteobacteria</taxon>
        <taxon>Moraxellales</taxon>
        <taxon>Moraxellaceae</taxon>
        <taxon>Acinetobacter</taxon>
        <taxon>Acinetobacter calcoaceticus/baumannii complex</taxon>
    </lineage>
</organism>
<sequence length="113" mass="12684">MSIAKVRYWTTGEINKLITLHSNNTPIAEIAKELNRTVGTINSNIARLRKSGKLPQPKTALEHIGSLERAKKLVAQAEARGFKTIPIKTDNGYSQTYIWRLRTLIQKAEQKAA</sequence>
<evidence type="ECO:0000313" key="2">
    <source>
        <dbReference type="Proteomes" id="UP000051449"/>
    </source>
</evidence>
<gene>
    <name evidence="1" type="ORF">APD33_13610</name>
</gene>
<dbReference type="EMBL" id="LLGC01000179">
    <property type="protein sequence ID" value="KQE03646.1"/>
    <property type="molecule type" value="Genomic_DNA"/>
</dbReference>
<dbReference type="AlphaFoldDB" id="A0AAP1AGN0"/>
<protein>
    <submittedName>
        <fullName evidence="1">Uncharacterized protein</fullName>
    </submittedName>
</protein>
<name>A0AAP1AGN0_ACIBA</name>
<reference evidence="1 2" key="1">
    <citation type="submission" date="2015-10" db="EMBL/GenBank/DDBJ databases">
        <title>The utility of whole genome sequencing in characterizing Acinetobacter epidemiology and analyzing hospital outbreaks.</title>
        <authorList>
            <person name="Ozer E.A."/>
            <person name="Fitzpatrick M.A."/>
            <person name="Hauser A.R."/>
        </authorList>
    </citation>
    <scope>NUCLEOTIDE SEQUENCE [LARGE SCALE GENOMIC DNA]</scope>
    <source>
        <strain evidence="1 2">ABBL072</strain>
    </source>
</reference>
<evidence type="ECO:0000313" key="1">
    <source>
        <dbReference type="EMBL" id="KQE03646.1"/>
    </source>
</evidence>
<dbReference type="Proteomes" id="UP000051449">
    <property type="component" value="Unassembled WGS sequence"/>
</dbReference>
<dbReference type="RefSeq" id="WP_000020379.1">
    <property type="nucleotide sequence ID" value="NZ_CACSGJ010000056.1"/>
</dbReference>
<accession>A0AAP1AGN0</accession>